<dbReference type="Pfam" id="PF26571">
    <property type="entry name" value="VldE"/>
    <property type="match status" value="1"/>
</dbReference>
<dbReference type="InterPro" id="IPR016024">
    <property type="entry name" value="ARM-type_fold"/>
</dbReference>
<feature type="compositionally biased region" description="Low complexity" evidence="2">
    <location>
        <begin position="1174"/>
        <end position="1197"/>
    </location>
</feature>
<keyword evidence="3" id="KW-1133">Transmembrane helix</keyword>
<keyword evidence="3" id="KW-0472">Membrane</keyword>
<accession>A0A5C5RS19</accession>
<evidence type="ECO:0000256" key="3">
    <source>
        <dbReference type="SAM" id="Phobius"/>
    </source>
</evidence>
<feature type="transmembrane region" description="Helical" evidence="3">
    <location>
        <begin position="112"/>
        <end position="130"/>
    </location>
</feature>
<gene>
    <name evidence="5" type="ORF">FK268_09150</name>
</gene>
<feature type="region of interest" description="Disordered" evidence="2">
    <location>
        <begin position="1012"/>
        <end position="1065"/>
    </location>
</feature>
<name>A0A5C5RS19_9ACTN</name>
<proteinExistence type="predicted"/>
<dbReference type="OrthoDB" id="2989771at2"/>
<feature type="coiled-coil region" evidence="1">
    <location>
        <begin position="175"/>
        <end position="234"/>
    </location>
</feature>
<feature type="region of interest" description="Disordered" evidence="2">
    <location>
        <begin position="1170"/>
        <end position="1202"/>
    </location>
</feature>
<evidence type="ECO:0000313" key="5">
    <source>
        <dbReference type="EMBL" id="TWS25348.1"/>
    </source>
</evidence>
<dbReference type="InterPro" id="IPR011989">
    <property type="entry name" value="ARM-like"/>
</dbReference>
<dbReference type="EMBL" id="VIGV01000002">
    <property type="protein sequence ID" value="TWS25348.1"/>
    <property type="molecule type" value="Genomic_DNA"/>
</dbReference>
<sequence length="1418" mass="147780">MADYSAGKATIKVEPTLDDFAEKLRAGLERIHVVYTVDVDADIARAREQLDQLARTRTAQLRVDLDPGDTEARLDALARNRTARIDVNDGGSLGRVSSGADRAGRSLNAMGAIKFGALAAGITALVPALLGAVGAASALAGVLGGIGATGLVGISGIKDAFSAMKDMGNATGADMEAAANRIADAQDGVRRAQESVVDAQKKAKDAQDDLNASYEKASRALRDMNDQLTDAQLSQESAEISLARAEEARNKVYSDRKSTALDRAEADNRVKTAAQRVKEAKSDTADKTKDTAEANAKGIGGSDIVTKAKDAKEAADKSLVNAQVDLAKATRDLADAQKGATPGADKYAEALAKLSPNAREFVQAIKALGPEWKSLKTAVQDKMFDGLGASVTQFARQNLTGLQTTLTGIAGYMNTTFKDTLTGLSGTFAQLSANGTMTQFVQSIGAALQGVAPMISGLVQMVTTATAAMGPSLGTFFTTLGTTLGQMGPALGQLGAQLLTALTPVLPVIGQLVSAISTGLGPALDPLGQLIATFGRALVPLAEPLGQLIAALANGLRPVLPILAEALGPLIKLVADLLNAVAPLLPPLLQLANAILQPLITIISSVVSAMAPLIKQLADAFKPVIEKIAPILAEVGKTLGQALADAIKQLTPFMMPLVNAFLKLLEACLPLLPAWEQMIVSQLPVMVELMKVLLPIITKLIELFTWLVTNVIVPLVLKYFDILTEKYTRMGEEIRSFVDGAKKRWNDLVDFIGGLPDRIANSAKGMWEGLKGNLVTVINWILTRWNSLADTLTWKVPDIPGLPKRGETITMIPKAALLRADGGPVFGPGGPRADLIPSMLSNGEYVINAAAVAKYGVGMFDRLNAQRFADGGAVGTIKPTAEGLNAGADYLRTAIMQKFPAITTIGGRRAEDGYGEHSSGNAIDVMIPNFGSADGKALGAQVLAFLQENAATLQLDGIIYQQATYGYGGSLTSPKAMSDRGSDTQNHMDHLHVILGKGRGASAAAIPAPTGTLAGVSDAKPTTVDGQNVDGAWDPAKQEQQDGRNDPQKYQAPAPTTTSGSAPSSWSDVLGLGAQALVKGQVSSLLSVFGIPDKMPPILSAALDLPGHIVKRDASWKAPGLGNLTTPAAGGSQTNPTGDLLGKFIPGLANLPGLSSSTVAPAANVAGTAGPGATLPLTGQKGTPTTKTPAETLTSTLSAPPANYKGGKQATYDAAYKAFRESGLAAEEWTPLVNLINEEASWDPHATNGDAFGLGQMLGGTKAKYLPDSSSDPYVQVKAMIKYIGDRPDYGTPSKAWELWQSRSPHWYANGGLVSGPGGGRSDMIPALLSHGEYVVNAAQAALHMPALEAINAGQRVTTPLPPAPAPSTLYALQGNDSGGRGQGGDTIFNIRTATVEDAFMQAQTKSNQQRAAQLASL</sequence>
<keyword evidence="1" id="KW-0175">Coiled coil</keyword>
<dbReference type="SUPFAM" id="SSF48371">
    <property type="entry name" value="ARM repeat"/>
    <property type="match status" value="1"/>
</dbReference>
<feature type="compositionally biased region" description="Basic and acidic residues" evidence="2">
    <location>
        <begin position="1036"/>
        <end position="1047"/>
    </location>
</feature>
<dbReference type="Gene3D" id="1.25.10.10">
    <property type="entry name" value="Leucine-rich Repeat Variant"/>
    <property type="match status" value="1"/>
</dbReference>
<evidence type="ECO:0000256" key="2">
    <source>
        <dbReference type="SAM" id="MobiDB-lite"/>
    </source>
</evidence>
<keyword evidence="6" id="KW-1185">Reference proteome</keyword>
<dbReference type="InterPro" id="IPR058593">
    <property type="entry name" value="ARB_07466-like_C"/>
</dbReference>
<feature type="compositionally biased region" description="Low complexity" evidence="2">
    <location>
        <begin position="1052"/>
        <end position="1065"/>
    </location>
</feature>
<organism evidence="5 6">
    <name type="scientific">Tsukamurella sputi</name>
    <dbReference type="NCBI Taxonomy" id="2591848"/>
    <lineage>
        <taxon>Bacteria</taxon>
        <taxon>Bacillati</taxon>
        <taxon>Actinomycetota</taxon>
        <taxon>Actinomycetes</taxon>
        <taxon>Mycobacteriales</taxon>
        <taxon>Tsukamurellaceae</taxon>
        <taxon>Tsukamurella</taxon>
    </lineage>
</organism>
<dbReference type="Proteomes" id="UP000319792">
    <property type="component" value="Unassembled WGS sequence"/>
</dbReference>
<reference evidence="5 6" key="1">
    <citation type="submission" date="2019-06" db="EMBL/GenBank/DDBJ databases">
        <authorList>
            <person name="Teng J.L.L."/>
            <person name="Lee H.H."/>
            <person name="Lau S.K.P."/>
            <person name="Woo P.C.Y."/>
        </authorList>
    </citation>
    <scope>NUCLEOTIDE SEQUENCE [LARGE SCALE GENOMIC DNA]</scope>
    <source>
        <strain evidence="5 6">HKU70</strain>
    </source>
</reference>
<keyword evidence="3" id="KW-0812">Transmembrane</keyword>
<evidence type="ECO:0000259" key="4">
    <source>
        <dbReference type="Pfam" id="PF26571"/>
    </source>
</evidence>
<evidence type="ECO:0000313" key="6">
    <source>
        <dbReference type="Proteomes" id="UP000319792"/>
    </source>
</evidence>
<feature type="domain" description="ARB-07466-like C-terminal" evidence="4">
    <location>
        <begin position="881"/>
        <end position="988"/>
    </location>
</feature>
<protein>
    <recommendedName>
        <fullName evidence="4">ARB-07466-like C-terminal domain-containing protein</fullName>
    </recommendedName>
</protein>
<comment type="caution">
    <text evidence="5">The sequence shown here is derived from an EMBL/GenBank/DDBJ whole genome shotgun (WGS) entry which is preliminary data.</text>
</comment>
<evidence type="ECO:0000256" key="1">
    <source>
        <dbReference type="SAM" id="Coils"/>
    </source>
</evidence>
<reference evidence="5 6" key="2">
    <citation type="submission" date="2019-08" db="EMBL/GenBank/DDBJ databases">
        <title>Tsukamurella conjunctivitidis sp. nov., Tsukamurella assacharolytica sp. nov. and Tsukamurella sputae sp. nov. isolated from patients with conjunctivitis, bacteraemia (lymphoma) and respiratory infection (sputum) in Hong Kong.</title>
        <authorList>
            <person name="Fok K.M.N."/>
            <person name="Fong J.Y.H."/>
        </authorList>
    </citation>
    <scope>NUCLEOTIDE SEQUENCE [LARGE SCALE GENOMIC DNA]</scope>
    <source>
        <strain evidence="5 6">HKU70</strain>
    </source>
</reference>
<dbReference type="RefSeq" id="WP_146433260.1">
    <property type="nucleotide sequence ID" value="NZ_VIGV01000002.1"/>
</dbReference>